<dbReference type="Gene3D" id="3.40.50.150">
    <property type="entry name" value="Vaccinia Virus protein VP39"/>
    <property type="match status" value="1"/>
</dbReference>
<dbReference type="AlphaFoldDB" id="A0AB35BVT1"/>
<feature type="domain" description="Methyltransferase" evidence="1">
    <location>
        <begin position="68"/>
        <end position="151"/>
    </location>
</feature>
<reference evidence="2" key="1">
    <citation type="submission" date="2021-03" db="EMBL/GenBank/DDBJ databases">
        <title>Identification and antibiotic profiling of Wohlfahrtiimonas chitiniclastica, an underestimated human pathogen.</title>
        <authorList>
            <person name="Kopf A."/>
            <person name="Bunk B."/>
            <person name="Coldewey S."/>
            <person name="Gunzer F."/>
            <person name="Riedel T."/>
            <person name="Schroettner P."/>
        </authorList>
    </citation>
    <scope>NUCLEOTIDE SEQUENCE</scope>
    <source>
        <strain evidence="2">DSM 100917</strain>
    </source>
</reference>
<dbReference type="RefSeq" id="WP_213402062.1">
    <property type="nucleotide sequence ID" value="NZ_JAGIBT010000001.1"/>
</dbReference>
<accession>A0AB35BVT1</accession>
<dbReference type="Proteomes" id="UP000680020">
    <property type="component" value="Unassembled WGS sequence"/>
</dbReference>
<keyword evidence="2" id="KW-0489">Methyltransferase</keyword>
<evidence type="ECO:0000313" key="3">
    <source>
        <dbReference type="Proteomes" id="UP000680020"/>
    </source>
</evidence>
<dbReference type="InterPro" id="IPR041698">
    <property type="entry name" value="Methyltransf_25"/>
</dbReference>
<dbReference type="SUPFAM" id="SSF53335">
    <property type="entry name" value="S-adenosyl-L-methionine-dependent methyltransferases"/>
    <property type="match status" value="1"/>
</dbReference>
<proteinExistence type="predicted"/>
<evidence type="ECO:0000313" key="2">
    <source>
        <dbReference type="EMBL" id="MBS7823826.1"/>
    </source>
</evidence>
<protein>
    <submittedName>
        <fullName evidence="2">Class I SAM-dependent methyltransferase</fullName>
    </submittedName>
</protein>
<dbReference type="GO" id="GO:0008168">
    <property type="term" value="F:methyltransferase activity"/>
    <property type="evidence" value="ECO:0007669"/>
    <property type="project" value="UniProtKB-KW"/>
</dbReference>
<evidence type="ECO:0000259" key="1">
    <source>
        <dbReference type="Pfam" id="PF13649"/>
    </source>
</evidence>
<keyword evidence="2" id="KW-0808">Transferase</keyword>
<organism evidence="2 3">
    <name type="scientific">Wohlfahrtiimonas chitiniclastica</name>
    <dbReference type="NCBI Taxonomy" id="400946"/>
    <lineage>
        <taxon>Bacteria</taxon>
        <taxon>Pseudomonadati</taxon>
        <taxon>Pseudomonadota</taxon>
        <taxon>Gammaproteobacteria</taxon>
        <taxon>Cardiobacteriales</taxon>
        <taxon>Ignatzschineriaceae</taxon>
        <taxon>Wohlfahrtiimonas</taxon>
    </lineage>
</organism>
<sequence>MSDLTTIYDIDFAKLYRNHAAQALRQPKTSADWDKKADNMRSGTGCTNDQYIQAFVSRMDLTDAATLLDVGCGGGTIGLAVASGLEKVYELDYSPKMLEVVAERAAEQKINHYQTILKSWEDDWHDVPECDICVSSRSSMVADIEDALAKLNAKAKKAVYMSMTVDKDFIQRDILKAIGRDDIGFPTYIYAMNLLYQQGYRVSVDFIEANHCAQKLLTQTAEEFVRSVEWSIGTLTEDERDRLIHYYHNHQSQLPTVKPMQRPWAFLSWRTS</sequence>
<comment type="caution">
    <text evidence="2">The sequence shown here is derived from an EMBL/GenBank/DDBJ whole genome shotgun (WGS) entry which is preliminary data.</text>
</comment>
<dbReference type="Pfam" id="PF13649">
    <property type="entry name" value="Methyltransf_25"/>
    <property type="match status" value="1"/>
</dbReference>
<dbReference type="EMBL" id="JAGIBU010000001">
    <property type="protein sequence ID" value="MBS7823826.1"/>
    <property type="molecule type" value="Genomic_DNA"/>
</dbReference>
<dbReference type="InterPro" id="IPR029063">
    <property type="entry name" value="SAM-dependent_MTases_sf"/>
</dbReference>
<name>A0AB35BVT1_9GAMM</name>
<dbReference type="GO" id="GO:0032259">
    <property type="term" value="P:methylation"/>
    <property type="evidence" value="ECO:0007669"/>
    <property type="project" value="UniProtKB-KW"/>
</dbReference>
<gene>
    <name evidence="2" type="ORF">J7561_01255</name>
</gene>
<dbReference type="CDD" id="cd02440">
    <property type="entry name" value="AdoMet_MTases"/>
    <property type="match status" value="1"/>
</dbReference>